<organism evidence="3">
    <name type="scientific">Laccaria bicolor (strain S238N-H82 / ATCC MYA-4686)</name>
    <name type="common">Bicoloured deceiver</name>
    <name type="synonym">Laccaria laccata var. bicolor</name>
    <dbReference type="NCBI Taxonomy" id="486041"/>
    <lineage>
        <taxon>Eukaryota</taxon>
        <taxon>Fungi</taxon>
        <taxon>Dikarya</taxon>
        <taxon>Basidiomycota</taxon>
        <taxon>Agaricomycotina</taxon>
        <taxon>Agaricomycetes</taxon>
        <taxon>Agaricomycetidae</taxon>
        <taxon>Agaricales</taxon>
        <taxon>Agaricineae</taxon>
        <taxon>Hydnangiaceae</taxon>
        <taxon>Laccaria</taxon>
    </lineage>
</organism>
<dbReference type="RefSeq" id="XP_001881601.1">
    <property type="nucleotide sequence ID" value="XM_001881566.1"/>
</dbReference>
<dbReference type="GeneID" id="6077299"/>
<protein>
    <submittedName>
        <fullName evidence="2">Predicted protein</fullName>
    </submittedName>
</protein>
<sequence>MLAIILEIQAMVIACDRCGAINAPDEGALMAQELTARQASFESRTEHLPHYVFLRKSCAIVTVLFRELGNQKRRSIRIDIITNFALLGSVVVVACVALLAWCSGAREQAGGKLEYTAPYFLNDNQYRSGPLI</sequence>
<dbReference type="HOGENOM" id="CLU_1917404_0_0_1"/>
<gene>
    <name evidence="2" type="ORF">LACBIDRAFT_327526</name>
</gene>
<dbReference type="EMBL" id="DS547103">
    <property type="protein sequence ID" value="EDR07812.1"/>
    <property type="molecule type" value="Genomic_DNA"/>
</dbReference>
<feature type="transmembrane region" description="Helical" evidence="1">
    <location>
        <begin position="80"/>
        <end position="101"/>
    </location>
</feature>
<keyword evidence="1" id="KW-0812">Transmembrane</keyword>
<keyword evidence="3" id="KW-1185">Reference proteome</keyword>
<dbReference type="Proteomes" id="UP000001194">
    <property type="component" value="Unassembled WGS sequence"/>
</dbReference>
<name>B0DC06_LACBS</name>
<dbReference type="AlphaFoldDB" id="B0DC06"/>
<keyword evidence="1" id="KW-0472">Membrane</keyword>
<evidence type="ECO:0000256" key="1">
    <source>
        <dbReference type="SAM" id="Phobius"/>
    </source>
</evidence>
<dbReference type="KEGG" id="lbc:LACBIDRAFT_327526"/>
<dbReference type="InParanoid" id="B0DC06"/>
<accession>B0DC06</accession>
<proteinExistence type="predicted"/>
<reference evidence="2 3" key="1">
    <citation type="journal article" date="2008" name="Nature">
        <title>The genome of Laccaria bicolor provides insights into mycorrhizal symbiosis.</title>
        <authorList>
            <person name="Martin F."/>
            <person name="Aerts A."/>
            <person name="Ahren D."/>
            <person name="Brun A."/>
            <person name="Danchin E.G.J."/>
            <person name="Duchaussoy F."/>
            <person name="Gibon J."/>
            <person name="Kohler A."/>
            <person name="Lindquist E."/>
            <person name="Pereda V."/>
            <person name="Salamov A."/>
            <person name="Shapiro H.J."/>
            <person name="Wuyts J."/>
            <person name="Blaudez D."/>
            <person name="Buee M."/>
            <person name="Brokstein P."/>
            <person name="Canbaeck B."/>
            <person name="Cohen D."/>
            <person name="Courty P.E."/>
            <person name="Coutinho P.M."/>
            <person name="Delaruelle C."/>
            <person name="Detter J.C."/>
            <person name="Deveau A."/>
            <person name="DiFazio S."/>
            <person name="Duplessis S."/>
            <person name="Fraissinet-Tachet L."/>
            <person name="Lucic E."/>
            <person name="Frey-Klett P."/>
            <person name="Fourrey C."/>
            <person name="Feussner I."/>
            <person name="Gay G."/>
            <person name="Grimwood J."/>
            <person name="Hoegger P.J."/>
            <person name="Jain P."/>
            <person name="Kilaru S."/>
            <person name="Labbe J."/>
            <person name="Lin Y.C."/>
            <person name="Legue V."/>
            <person name="Le Tacon F."/>
            <person name="Marmeisse R."/>
            <person name="Melayah D."/>
            <person name="Montanini B."/>
            <person name="Muratet M."/>
            <person name="Nehls U."/>
            <person name="Niculita-Hirzel H."/>
            <person name="Oudot-Le Secq M.P."/>
            <person name="Peter M."/>
            <person name="Quesneville H."/>
            <person name="Rajashekar B."/>
            <person name="Reich M."/>
            <person name="Rouhier N."/>
            <person name="Schmutz J."/>
            <person name="Yin T."/>
            <person name="Chalot M."/>
            <person name="Henrissat B."/>
            <person name="Kuees U."/>
            <person name="Lucas S."/>
            <person name="Van de Peer Y."/>
            <person name="Podila G.K."/>
            <person name="Polle A."/>
            <person name="Pukkila P.J."/>
            <person name="Richardson P.M."/>
            <person name="Rouze P."/>
            <person name="Sanders I.R."/>
            <person name="Stajich J.E."/>
            <person name="Tunlid A."/>
            <person name="Tuskan G."/>
            <person name="Grigoriev I.V."/>
        </authorList>
    </citation>
    <scope>NUCLEOTIDE SEQUENCE [LARGE SCALE GENOMIC DNA]</scope>
    <source>
        <strain evidence="3">S238N-H82 / ATCC MYA-4686</strain>
    </source>
</reference>
<keyword evidence="1" id="KW-1133">Transmembrane helix</keyword>
<evidence type="ECO:0000313" key="2">
    <source>
        <dbReference type="EMBL" id="EDR07812.1"/>
    </source>
</evidence>
<evidence type="ECO:0000313" key="3">
    <source>
        <dbReference type="Proteomes" id="UP000001194"/>
    </source>
</evidence>